<dbReference type="Gene3D" id="1.50.10.20">
    <property type="match status" value="1"/>
</dbReference>
<evidence type="ECO:0000313" key="1">
    <source>
        <dbReference type="EMBL" id="OMG71250.1"/>
    </source>
</evidence>
<dbReference type="InterPro" id="IPR053169">
    <property type="entry name" value="MUG_Protein"/>
</dbReference>
<dbReference type="Pfam" id="PF03663">
    <property type="entry name" value="Glyco_hydro_76"/>
    <property type="match status" value="1"/>
</dbReference>
<organism evidence="1 2">
    <name type="scientific">Burkholderia ubonensis</name>
    <dbReference type="NCBI Taxonomy" id="101571"/>
    <lineage>
        <taxon>Bacteria</taxon>
        <taxon>Pseudomonadati</taxon>
        <taxon>Pseudomonadota</taxon>
        <taxon>Betaproteobacteria</taxon>
        <taxon>Burkholderiales</taxon>
        <taxon>Burkholderiaceae</taxon>
        <taxon>Burkholderia</taxon>
        <taxon>Burkholderia cepacia complex</taxon>
    </lineage>
</organism>
<accession>A0A1R1J7H7</accession>
<dbReference type="SUPFAM" id="SSF48208">
    <property type="entry name" value="Six-hairpin glycosidases"/>
    <property type="match status" value="1"/>
</dbReference>
<protein>
    <recommendedName>
        <fullName evidence="3">Glycosyl hydrolase</fullName>
    </recommendedName>
</protein>
<dbReference type="PANTHER" id="PTHR47791">
    <property type="entry name" value="MEIOTICALLY UP-REGULATED GENE 191 PROTEIN"/>
    <property type="match status" value="1"/>
</dbReference>
<evidence type="ECO:0008006" key="3">
    <source>
        <dbReference type="Google" id="ProtNLM"/>
    </source>
</evidence>
<gene>
    <name evidence="1" type="ORF">BW685_22855</name>
</gene>
<name>A0A1R1J7H7_9BURK</name>
<reference evidence="1 2" key="1">
    <citation type="submission" date="2017-01" db="EMBL/GenBank/DDBJ databases">
        <title>Phylogeographic, genomic and meropenem susceptibility analysis of Burkholderia ubonensis.</title>
        <authorList>
            <person name="Price E.P."/>
            <person name="Sarovich D.S."/>
            <person name="Webb J.R."/>
            <person name="Hall C.M."/>
            <person name="Sahl J.W."/>
            <person name="Kaestli M."/>
            <person name="Mayo M."/>
            <person name="Harrington G."/>
            <person name="Baker A.L."/>
            <person name="Sidak-Loftis L.C."/>
            <person name="Lummis M."/>
            <person name="Schupp J.M."/>
            <person name="Gillece J.D."/>
            <person name="Tuanyok A."/>
            <person name="Warner J."/>
            <person name="Busch J.D."/>
            <person name="Keim P."/>
            <person name="Currie B.J."/>
            <person name="Wagner D.M."/>
        </authorList>
    </citation>
    <scope>NUCLEOTIDE SEQUENCE [LARGE SCALE GENOMIC DNA]</scope>
    <source>
        <strain evidence="1 2">A21</strain>
    </source>
</reference>
<dbReference type="InterPro" id="IPR008928">
    <property type="entry name" value="6-hairpin_glycosidase_sf"/>
</dbReference>
<dbReference type="SUPFAM" id="SSF89372">
    <property type="entry name" value="Fucose-specific lectin"/>
    <property type="match status" value="1"/>
</dbReference>
<evidence type="ECO:0000313" key="2">
    <source>
        <dbReference type="Proteomes" id="UP000187194"/>
    </source>
</evidence>
<dbReference type="GO" id="GO:0005975">
    <property type="term" value="P:carbohydrate metabolic process"/>
    <property type="evidence" value="ECO:0007669"/>
    <property type="project" value="InterPro"/>
</dbReference>
<dbReference type="Proteomes" id="UP000187194">
    <property type="component" value="Unassembled WGS sequence"/>
</dbReference>
<dbReference type="InterPro" id="IPR005198">
    <property type="entry name" value="Glyco_hydro_76"/>
</dbReference>
<dbReference type="RefSeq" id="WP_076480060.1">
    <property type="nucleotide sequence ID" value="NZ_MTJZ01000034.1"/>
</dbReference>
<dbReference type="AlphaFoldDB" id="A0A1R1J7H7"/>
<sequence>MSEITQAKNAIDLLQSTWGKTGGWSGVEAWQRCVIADALITYTLQSNDYTYIDVIESAVLNNSGLSGNDDDMWSAIAALKAFYLTGDPSLWDSFVMYEYRQITTKYWDNTCGGGVWWDYDKTYKNAITNELWLTFVMLMYAANGNPDYLAWGNKAWNWFRNSGMINSLNLINDGLTPSCTNNDEATWTYNQGVFLSGLANLYQFGSPDASYEAQGNATAEAVKNLMTDNGVLREASTPMNLTAEMFKGIYVQNLGYFLSVFSSSPSYADLLAFMNANASQVQRNATVNGEINAYWTGSPAKFDAVAQGSGIQLHTAAYVAATPRQTLWSYVRIVPGVGTSSTPAVAAFNESLYAAWRGVGGDDGIYYAKMNTGNGWSAQARIPGVGTSTGVALAAFNNRLYAVWKGVGSDDGIYFASMNASGEWTSQTKIPGVGTDSIPSVAIFNGKLYAAWKGIGSNDSIYFASMDNQNHWSGQSRIAGVGTTTGVSLSAFDNRLYAVWKGVGSDQGIYCASMDSSGNWTGQAKIPGVGTDGTPSLSVFGGKLYAAWKGIYTDNRIWYSTLAFSGGAWSAQTRFVMPGVTVRNPSLATFNNRLYNVYAGSQEDENNISFACFPALTPRGF</sequence>
<comment type="caution">
    <text evidence="1">The sequence shown here is derived from an EMBL/GenBank/DDBJ whole genome shotgun (WGS) entry which is preliminary data.</text>
</comment>
<dbReference type="PANTHER" id="PTHR47791:SF3">
    <property type="entry name" value="MEIOTICALLY UP-REGULATED GENE 191 PROTEIN"/>
    <property type="match status" value="1"/>
</dbReference>
<proteinExistence type="predicted"/>
<dbReference type="EMBL" id="MTJZ01000034">
    <property type="protein sequence ID" value="OMG71250.1"/>
    <property type="molecule type" value="Genomic_DNA"/>
</dbReference>